<proteinExistence type="predicted"/>
<reference evidence="2" key="1">
    <citation type="submission" date="2009-12" db="EMBL/GenBank/DDBJ databases">
        <title>Sequence of Clostridiales genomosp. BVAB3 str. UPII9-5.</title>
        <authorList>
            <person name="Madupu R."/>
            <person name="Durkin A.S."/>
            <person name="Torralba M."/>
            <person name="Methe B."/>
            <person name="Sutton G.G."/>
            <person name="Strausberg R.L."/>
            <person name="Nelson K.E."/>
        </authorList>
    </citation>
    <scope>NUCLEOTIDE SEQUENCE [LARGE SCALE GENOMIC DNA]</scope>
    <source>
        <strain evidence="2">W1219</strain>
    </source>
</reference>
<dbReference type="Proteomes" id="UP000005017">
    <property type="component" value="Unassembled WGS sequence"/>
</dbReference>
<dbReference type="InterPro" id="IPR036689">
    <property type="entry name" value="ESAT-6-like_sf"/>
</dbReference>
<dbReference type="EMBL" id="ADFR01000014">
    <property type="protein sequence ID" value="EFC05387.1"/>
    <property type="molecule type" value="Genomic_DNA"/>
</dbReference>
<evidence type="ECO:0000313" key="1">
    <source>
        <dbReference type="EMBL" id="EFC05387.1"/>
    </source>
</evidence>
<dbReference type="RefSeq" id="WP_006627397.1">
    <property type="nucleotide sequence ID" value="NZ_ADFR01000014.1"/>
</dbReference>
<accession>D2MPT4</accession>
<dbReference type="Gene3D" id="1.10.287.1060">
    <property type="entry name" value="ESAT-6-like"/>
    <property type="match status" value="1"/>
</dbReference>
<gene>
    <name evidence="1" type="ORF">HMPREF9013_0321</name>
</gene>
<comment type="caution">
    <text evidence="1">The sequence shown here is derived from an EMBL/GenBank/DDBJ whole genome shotgun (WGS) entry which is preliminary data.</text>
</comment>
<name>D2MPT4_9FIRM</name>
<protein>
    <recommendedName>
        <fullName evidence="3">WXG100 family type VII secretion target</fullName>
    </recommendedName>
</protein>
<sequence>MAIQISIVNVRESSHQLKQQSQQMMDTLEAIKQKMLLVQQSFESEASTEFQNRFLQFSKRFLEMQDTIQSYIQFLEITTSSYESLDASLKGNANGMQV</sequence>
<evidence type="ECO:0008006" key="3">
    <source>
        <dbReference type="Google" id="ProtNLM"/>
    </source>
</evidence>
<organism evidence="1 2">
    <name type="scientific">Bulleidia extructa W1219</name>
    <dbReference type="NCBI Taxonomy" id="679192"/>
    <lineage>
        <taxon>Bacteria</taxon>
        <taxon>Bacillati</taxon>
        <taxon>Bacillota</taxon>
        <taxon>Erysipelotrichia</taxon>
        <taxon>Erysipelotrichales</taxon>
        <taxon>Erysipelotrichaceae</taxon>
        <taxon>Bulleidia</taxon>
    </lineage>
</organism>
<dbReference type="SUPFAM" id="SSF140453">
    <property type="entry name" value="EsxAB dimer-like"/>
    <property type="match status" value="1"/>
</dbReference>
<keyword evidence="2" id="KW-1185">Reference proteome</keyword>
<dbReference type="Pfam" id="PF06013">
    <property type="entry name" value="WXG100"/>
    <property type="match status" value="1"/>
</dbReference>
<dbReference type="STRING" id="679192.HMPREF9013_0321"/>
<dbReference type="InterPro" id="IPR010310">
    <property type="entry name" value="T7SS_ESAT-6-like"/>
</dbReference>
<evidence type="ECO:0000313" key="2">
    <source>
        <dbReference type="Proteomes" id="UP000005017"/>
    </source>
</evidence>
<dbReference type="AlphaFoldDB" id="D2MPT4"/>